<name>A0A0P6VQW9_9XANT</name>
<dbReference type="Pfam" id="PF01557">
    <property type="entry name" value="FAA_hydrolase"/>
    <property type="match status" value="1"/>
</dbReference>
<keyword evidence="4" id="KW-0413">Isomerase</keyword>
<dbReference type="AlphaFoldDB" id="A0A0P6VQW9"/>
<dbReference type="OrthoDB" id="9805307at2"/>
<evidence type="ECO:0000256" key="1">
    <source>
        <dbReference type="ARBA" id="ARBA00010211"/>
    </source>
</evidence>
<dbReference type="InterPro" id="IPR011234">
    <property type="entry name" value="Fumarylacetoacetase-like_C"/>
</dbReference>
<dbReference type="GO" id="GO:0044281">
    <property type="term" value="P:small molecule metabolic process"/>
    <property type="evidence" value="ECO:0007669"/>
    <property type="project" value="UniProtKB-ARBA"/>
</dbReference>
<keyword evidence="2" id="KW-0479">Metal-binding</keyword>
<dbReference type="PANTHER" id="PTHR42796">
    <property type="entry name" value="FUMARYLACETOACETATE HYDROLASE DOMAIN-CONTAINING PROTEIN 2A-RELATED"/>
    <property type="match status" value="1"/>
</dbReference>
<proteinExistence type="inferred from homology"/>
<dbReference type="PATRIC" id="fig|53413.25.peg.617"/>
<evidence type="ECO:0000313" key="5">
    <source>
        <dbReference type="Proteomes" id="UP000054035"/>
    </source>
</evidence>
<feature type="domain" description="Fumarylacetoacetase-like C-terminal" evidence="3">
    <location>
        <begin position="72"/>
        <end position="278"/>
    </location>
</feature>
<dbReference type="Proteomes" id="UP000054035">
    <property type="component" value="Unassembled WGS sequence"/>
</dbReference>
<dbReference type="Gene3D" id="3.90.850.10">
    <property type="entry name" value="Fumarylacetoacetase-like, C-terminal domain"/>
    <property type="match status" value="1"/>
</dbReference>
<dbReference type="GO" id="GO:0016853">
    <property type="term" value="F:isomerase activity"/>
    <property type="evidence" value="ECO:0007669"/>
    <property type="project" value="UniProtKB-KW"/>
</dbReference>
<organism evidence="4 5">
    <name type="scientific">Xanthomonas axonopodis</name>
    <dbReference type="NCBI Taxonomy" id="53413"/>
    <lineage>
        <taxon>Bacteria</taxon>
        <taxon>Pseudomonadati</taxon>
        <taxon>Pseudomonadota</taxon>
        <taxon>Gammaproteobacteria</taxon>
        <taxon>Lysobacterales</taxon>
        <taxon>Lysobacteraceae</taxon>
        <taxon>Xanthomonas</taxon>
    </lineage>
</organism>
<evidence type="ECO:0000259" key="3">
    <source>
        <dbReference type="Pfam" id="PF01557"/>
    </source>
</evidence>
<reference evidence="4 5" key="1">
    <citation type="submission" date="2014-02" db="EMBL/GenBank/DDBJ databases">
        <title>Genome sequence of Xanthomonas axonopodis DSM 3585 (T).</title>
        <authorList>
            <person name="Midha S."/>
            <person name="Patil P.B."/>
        </authorList>
    </citation>
    <scope>NUCLEOTIDE SEQUENCE [LARGE SCALE GENOMIC DNA]</scope>
    <source>
        <strain evidence="4 5">DSM 3585</strain>
    </source>
</reference>
<dbReference type="InterPro" id="IPR036663">
    <property type="entry name" value="Fumarylacetoacetase_C_sf"/>
</dbReference>
<dbReference type="EMBL" id="JFAQ01000128">
    <property type="protein sequence ID" value="KPL48604.1"/>
    <property type="molecule type" value="Genomic_DNA"/>
</dbReference>
<dbReference type="FunFam" id="3.90.850.10:FF:000012">
    <property type="entry name" value="Putative 2-hydroxyhepta-2,4-diene-1,7-dioate isomerase"/>
    <property type="match status" value="1"/>
</dbReference>
<dbReference type="RefSeq" id="WP_054319751.1">
    <property type="nucleotide sequence ID" value="NZ_JFAQ01000128.1"/>
</dbReference>
<accession>A0A0P6VQW9</accession>
<dbReference type="GO" id="GO:0046872">
    <property type="term" value="F:metal ion binding"/>
    <property type="evidence" value="ECO:0007669"/>
    <property type="project" value="UniProtKB-KW"/>
</dbReference>
<gene>
    <name evidence="4" type="ORF">XAXN_12585</name>
</gene>
<sequence>MKLVRIGAEGHERPGLIDSEGRIRDLSGVIDDVAGEHLTNAGVDKLRALDVATLPLIEGDVRYGAAVGRIGKFICVGLNYADHAAESGMEVPKMPILFMKATTAVCGPNDTVIIPRGSVKSDWEVELGVVIGDVARDVSVEEALNHVAGYAVINDLSEREFQLEHGGQWVKGKSADTFGPIGPWLVTRDEIADPQNLSMWLEVNGHRYQNGSTRTMVFGVAELVSHISRYMTLMPGDVISTGTPPGVGLGQKPPVYLKPGDVMELEIEGLGRQRQPVVAHPRDAG</sequence>
<dbReference type="InterPro" id="IPR051121">
    <property type="entry name" value="FAH"/>
</dbReference>
<comment type="caution">
    <text evidence="4">The sequence shown here is derived from an EMBL/GenBank/DDBJ whole genome shotgun (WGS) entry which is preliminary data.</text>
</comment>
<comment type="similarity">
    <text evidence="1">Belongs to the FAH family.</text>
</comment>
<dbReference type="PANTHER" id="PTHR42796:SF4">
    <property type="entry name" value="FUMARYLACETOACETATE HYDROLASE DOMAIN-CONTAINING PROTEIN 2A"/>
    <property type="match status" value="1"/>
</dbReference>
<evidence type="ECO:0000313" key="4">
    <source>
        <dbReference type="EMBL" id="KPL48604.1"/>
    </source>
</evidence>
<evidence type="ECO:0000256" key="2">
    <source>
        <dbReference type="ARBA" id="ARBA00022723"/>
    </source>
</evidence>
<protein>
    <submittedName>
        <fullName evidence="4">2-hydroxyhepta-2,4-diene-1,7-dioate isomerase</fullName>
    </submittedName>
</protein>
<dbReference type="SUPFAM" id="SSF56529">
    <property type="entry name" value="FAH"/>
    <property type="match status" value="1"/>
</dbReference>